<keyword evidence="2" id="KW-1185">Reference proteome</keyword>
<protein>
    <submittedName>
        <fullName evidence="1">Uncharacterized protein</fullName>
    </submittedName>
</protein>
<sequence length="100" mass="11318">MHPHLLACSPHHRLYLVFHFLLDDAAIPFPDICKSIARCPCLLVSSVSTQLHPTLYFLCCLGFITPHQAITCQISLLMSSVESTLILITRSRWGFPIERL</sequence>
<accession>A0ACC2LJ87</accession>
<evidence type="ECO:0000313" key="1">
    <source>
        <dbReference type="EMBL" id="KAJ8633472.1"/>
    </source>
</evidence>
<reference evidence="1 2" key="1">
    <citation type="journal article" date="2022" name="Hortic Res">
        <title>A haplotype resolved chromosomal level avocado genome allows analysis of novel avocado genes.</title>
        <authorList>
            <person name="Nath O."/>
            <person name="Fletcher S.J."/>
            <person name="Hayward A."/>
            <person name="Shaw L.M."/>
            <person name="Masouleh A.K."/>
            <person name="Furtado A."/>
            <person name="Henry R.J."/>
            <person name="Mitter N."/>
        </authorList>
    </citation>
    <scope>NUCLEOTIDE SEQUENCE [LARGE SCALE GENOMIC DNA]</scope>
    <source>
        <strain evidence="2">cv. Hass</strain>
    </source>
</reference>
<gene>
    <name evidence="1" type="ORF">MRB53_026808</name>
</gene>
<dbReference type="EMBL" id="CM056816">
    <property type="protein sequence ID" value="KAJ8633472.1"/>
    <property type="molecule type" value="Genomic_DNA"/>
</dbReference>
<proteinExistence type="predicted"/>
<organism evidence="1 2">
    <name type="scientific">Persea americana</name>
    <name type="common">Avocado</name>
    <dbReference type="NCBI Taxonomy" id="3435"/>
    <lineage>
        <taxon>Eukaryota</taxon>
        <taxon>Viridiplantae</taxon>
        <taxon>Streptophyta</taxon>
        <taxon>Embryophyta</taxon>
        <taxon>Tracheophyta</taxon>
        <taxon>Spermatophyta</taxon>
        <taxon>Magnoliopsida</taxon>
        <taxon>Magnoliidae</taxon>
        <taxon>Laurales</taxon>
        <taxon>Lauraceae</taxon>
        <taxon>Persea</taxon>
    </lineage>
</organism>
<name>A0ACC2LJ87_PERAE</name>
<comment type="caution">
    <text evidence="1">The sequence shown here is derived from an EMBL/GenBank/DDBJ whole genome shotgun (WGS) entry which is preliminary data.</text>
</comment>
<evidence type="ECO:0000313" key="2">
    <source>
        <dbReference type="Proteomes" id="UP001234297"/>
    </source>
</evidence>
<dbReference type="Proteomes" id="UP001234297">
    <property type="component" value="Chromosome 8"/>
</dbReference>